<feature type="compositionally biased region" description="Basic residues" evidence="2">
    <location>
        <begin position="29"/>
        <end position="41"/>
    </location>
</feature>
<keyword evidence="4" id="KW-1185">Reference proteome</keyword>
<name>A0A8H7WES0_9HELO</name>
<accession>A0A8H7WES0</accession>
<organism evidence="3 4">
    <name type="scientific">Cadophora malorum</name>
    <dbReference type="NCBI Taxonomy" id="108018"/>
    <lineage>
        <taxon>Eukaryota</taxon>
        <taxon>Fungi</taxon>
        <taxon>Dikarya</taxon>
        <taxon>Ascomycota</taxon>
        <taxon>Pezizomycotina</taxon>
        <taxon>Leotiomycetes</taxon>
        <taxon>Helotiales</taxon>
        <taxon>Ploettnerulaceae</taxon>
        <taxon>Cadophora</taxon>
    </lineage>
</organism>
<dbReference type="OrthoDB" id="3557029at2759"/>
<feature type="coiled-coil region" evidence="1">
    <location>
        <begin position="1"/>
        <end position="28"/>
    </location>
</feature>
<evidence type="ECO:0000313" key="4">
    <source>
        <dbReference type="Proteomes" id="UP000664132"/>
    </source>
</evidence>
<comment type="caution">
    <text evidence="3">The sequence shown here is derived from an EMBL/GenBank/DDBJ whole genome shotgun (WGS) entry which is preliminary data.</text>
</comment>
<protein>
    <submittedName>
        <fullName evidence="3">Uncharacterized protein</fullName>
    </submittedName>
</protein>
<feature type="region of interest" description="Disordered" evidence="2">
    <location>
        <begin position="29"/>
        <end position="51"/>
    </location>
</feature>
<gene>
    <name evidence="3" type="ORF">IFR04_003248</name>
</gene>
<feature type="compositionally biased region" description="Polar residues" evidence="2">
    <location>
        <begin position="75"/>
        <end position="87"/>
    </location>
</feature>
<evidence type="ECO:0000256" key="2">
    <source>
        <dbReference type="SAM" id="MobiDB-lite"/>
    </source>
</evidence>
<reference evidence="3" key="1">
    <citation type="submission" date="2021-02" db="EMBL/GenBank/DDBJ databases">
        <title>Genome sequence Cadophora malorum strain M34.</title>
        <authorList>
            <person name="Stefanovic E."/>
            <person name="Vu D."/>
            <person name="Scully C."/>
            <person name="Dijksterhuis J."/>
            <person name="Roader J."/>
            <person name="Houbraken J."/>
        </authorList>
    </citation>
    <scope>NUCLEOTIDE SEQUENCE</scope>
    <source>
        <strain evidence="3">M34</strain>
    </source>
</reference>
<dbReference type="AlphaFoldDB" id="A0A8H7WES0"/>
<feature type="region of interest" description="Disordered" evidence="2">
    <location>
        <begin position="72"/>
        <end position="176"/>
    </location>
</feature>
<sequence length="252" mass="27668">MADLTEKVEALERRLDKLSNVFDHIRKSLTSKHPKRRHSVRTKTPSGRPEWVEEIVQHFNEISAELKSVKKTLDTRSSTDTGTSQSDASATNAEAAPEAELQYEAPSQRQCAEQVPPAIPENGQQESVATNAPEPVGLPSPPSPPGQNITTKEPPPQAHQVPVSCESSLRPASLNESLSRTTQLNDAFLDLQSEEGNAPTFHCNYEDISGNLNEGKLERFSSDPRVKKKGFFKITVGDLPPLNILSLAQEKV</sequence>
<evidence type="ECO:0000256" key="1">
    <source>
        <dbReference type="SAM" id="Coils"/>
    </source>
</evidence>
<dbReference type="EMBL" id="JAFJYH010000032">
    <property type="protein sequence ID" value="KAG4423566.1"/>
    <property type="molecule type" value="Genomic_DNA"/>
</dbReference>
<proteinExistence type="predicted"/>
<feature type="compositionally biased region" description="Low complexity" evidence="2">
    <location>
        <begin position="88"/>
        <end position="100"/>
    </location>
</feature>
<keyword evidence="1" id="KW-0175">Coiled coil</keyword>
<evidence type="ECO:0000313" key="3">
    <source>
        <dbReference type="EMBL" id="KAG4423566.1"/>
    </source>
</evidence>
<feature type="compositionally biased region" description="Pro residues" evidence="2">
    <location>
        <begin position="136"/>
        <end position="145"/>
    </location>
</feature>
<dbReference type="Proteomes" id="UP000664132">
    <property type="component" value="Unassembled WGS sequence"/>
</dbReference>